<protein>
    <submittedName>
        <fullName evidence="2">Uncharacterized protein</fullName>
    </submittedName>
</protein>
<gene>
    <name evidence="2" type="ORF">NS226_14300</name>
</gene>
<reference evidence="2 3" key="1">
    <citation type="journal article" date="2016" name="Front. Microbiol.">
        <title>Genomic Resource of Rice Seed Associated Bacteria.</title>
        <authorList>
            <person name="Midha S."/>
            <person name="Bansal K."/>
            <person name="Sharma S."/>
            <person name="Kumar N."/>
            <person name="Patil P.P."/>
            <person name="Chaudhry V."/>
            <person name="Patil P.B."/>
        </authorList>
    </citation>
    <scope>NUCLEOTIDE SEQUENCE [LARGE SCALE GENOMIC DNA]</scope>
    <source>
        <strain evidence="2 3">NS226</strain>
    </source>
</reference>
<name>A0A175R8M0_9HYPH</name>
<feature type="region of interest" description="Disordered" evidence="1">
    <location>
        <begin position="201"/>
        <end position="232"/>
    </location>
</feature>
<dbReference type="AlphaFoldDB" id="A0A175R8M0"/>
<evidence type="ECO:0000313" key="2">
    <source>
        <dbReference type="EMBL" id="KTQ94181.1"/>
    </source>
</evidence>
<comment type="caution">
    <text evidence="2">The sequence shown here is derived from an EMBL/GenBank/DDBJ whole genome shotgun (WGS) entry which is preliminary data.</text>
</comment>
<evidence type="ECO:0000313" key="3">
    <source>
        <dbReference type="Proteomes" id="UP000078272"/>
    </source>
</evidence>
<dbReference type="PATRIC" id="fig|401562.3.peg.2492"/>
<feature type="compositionally biased region" description="Basic residues" evidence="1">
    <location>
        <begin position="223"/>
        <end position="232"/>
    </location>
</feature>
<dbReference type="Proteomes" id="UP000078272">
    <property type="component" value="Unassembled WGS sequence"/>
</dbReference>
<dbReference type="EMBL" id="LDPZ01000028">
    <property type="protein sequence ID" value="KTQ94181.1"/>
    <property type="molecule type" value="Genomic_DNA"/>
</dbReference>
<sequence>MPIKSLYQGFFIETNTLPNHDADARLDGALCLVMQQVSTLRRTADPILERHQGEGILMSVEESRGVVPNTKTLSAIIAGLTLPGMFWTGSTWVNNQVHKIDLFDRRVTQIEESQKKDLELAEVRGERILTKVEALQKDVQALTNALTKVEAYRRGDLRQAAAGEGTARDRKPPIRLIQSFSSGTMDDDTLNKRTLILDGIIPPRDDRLSSPPTMKHSSETDRRRHRHLACPH</sequence>
<proteinExistence type="predicted"/>
<organism evidence="2 3">
    <name type="scientific">Aureimonas ureilytica</name>
    <dbReference type="NCBI Taxonomy" id="401562"/>
    <lineage>
        <taxon>Bacteria</taxon>
        <taxon>Pseudomonadati</taxon>
        <taxon>Pseudomonadota</taxon>
        <taxon>Alphaproteobacteria</taxon>
        <taxon>Hyphomicrobiales</taxon>
        <taxon>Aurantimonadaceae</taxon>
        <taxon>Aureimonas</taxon>
    </lineage>
</organism>
<accession>A0A175R8M0</accession>
<evidence type="ECO:0000256" key="1">
    <source>
        <dbReference type="SAM" id="MobiDB-lite"/>
    </source>
</evidence>